<sequence>MIEKSGDFNGEEAEPFKRQGSLRKVLPPNPSSEGPMSLSAKMIDRPAVSNRNVNRAYSSYLQEYSIIAEYGMVREQSIPGVYVIPSAKSSLLWFGVLFVRQGMYQGGVFRFTLSVPENFPETKSPPRITFQSPMFHPQVDMKSGEMNVKREFPEWRKGFHHLWQVLEYMRTAFYMLDVKEPVNEECSEMFKSNPELFSEKLKLCVKNSQDHLYDPPPVDDPHYLRFDPYDKEKHDPVRESILHPQRNNGSPNSLGLSWVQPGSLEPFSKPSS</sequence>
<dbReference type="CDD" id="cd23814">
    <property type="entry name" value="UEV_AKTIP"/>
    <property type="match status" value="1"/>
</dbReference>
<keyword evidence="3" id="KW-1185">Reference proteome</keyword>
<dbReference type="OrthoDB" id="5596422at2759"/>
<name>A0A6J1TLW3_FRAOC</name>
<dbReference type="PROSITE" id="PS50127">
    <property type="entry name" value="UBC_2"/>
    <property type="match status" value="1"/>
</dbReference>
<proteinExistence type="predicted"/>
<dbReference type="InterPro" id="IPR000608">
    <property type="entry name" value="UBC"/>
</dbReference>
<evidence type="ECO:0000256" key="1">
    <source>
        <dbReference type="SAM" id="MobiDB-lite"/>
    </source>
</evidence>
<evidence type="ECO:0000313" key="4">
    <source>
        <dbReference type="RefSeq" id="XP_026293772.1"/>
    </source>
</evidence>
<protein>
    <submittedName>
        <fullName evidence="4">Protein crossbronx homolog</fullName>
    </submittedName>
</protein>
<dbReference type="InterPro" id="IPR016135">
    <property type="entry name" value="UBQ-conjugating_enzyme/RWD"/>
</dbReference>
<dbReference type="InterPro" id="IPR050113">
    <property type="entry name" value="Ub_conjugating_enzyme"/>
</dbReference>
<feature type="region of interest" description="Disordered" evidence="1">
    <location>
        <begin position="1"/>
        <end position="38"/>
    </location>
</feature>
<dbReference type="SUPFAM" id="SSF54495">
    <property type="entry name" value="UBC-like"/>
    <property type="match status" value="1"/>
</dbReference>
<reference evidence="4" key="1">
    <citation type="submission" date="2025-08" db="UniProtKB">
        <authorList>
            <consortium name="RefSeq"/>
        </authorList>
    </citation>
    <scope>IDENTIFICATION</scope>
    <source>
        <tissue evidence="4">Whole organism</tissue>
    </source>
</reference>
<dbReference type="SMART" id="SM00212">
    <property type="entry name" value="UBCc"/>
    <property type="match status" value="1"/>
</dbReference>
<accession>A0A6J1TLW3</accession>
<dbReference type="CTD" id="47272"/>
<dbReference type="KEGG" id="foc:113217901"/>
<feature type="compositionally biased region" description="Polar residues" evidence="1">
    <location>
        <begin position="245"/>
        <end position="255"/>
    </location>
</feature>
<dbReference type="AlphaFoldDB" id="A0A6J1TLW3"/>
<dbReference type="RefSeq" id="XP_026293772.1">
    <property type="nucleotide sequence ID" value="XM_026437987.2"/>
</dbReference>
<dbReference type="Pfam" id="PF00179">
    <property type="entry name" value="UQ_con"/>
    <property type="match status" value="1"/>
</dbReference>
<feature type="region of interest" description="Disordered" evidence="1">
    <location>
        <begin position="235"/>
        <end position="272"/>
    </location>
</feature>
<feature type="domain" description="UBC core" evidence="2">
    <location>
        <begin position="61"/>
        <end position="210"/>
    </location>
</feature>
<evidence type="ECO:0000259" key="2">
    <source>
        <dbReference type="PROSITE" id="PS50127"/>
    </source>
</evidence>
<dbReference type="PANTHER" id="PTHR24067">
    <property type="entry name" value="UBIQUITIN-CONJUGATING ENZYME E2"/>
    <property type="match status" value="1"/>
</dbReference>
<evidence type="ECO:0000313" key="3">
    <source>
        <dbReference type="Proteomes" id="UP000504606"/>
    </source>
</evidence>
<dbReference type="Gene3D" id="3.10.110.10">
    <property type="entry name" value="Ubiquitin Conjugating Enzyme"/>
    <property type="match status" value="1"/>
</dbReference>
<dbReference type="Proteomes" id="UP000504606">
    <property type="component" value="Unplaced"/>
</dbReference>
<dbReference type="GeneID" id="113217901"/>
<gene>
    <name evidence="4" type="primary">LOC113217901</name>
</gene>
<organism evidence="3 4">
    <name type="scientific">Frankliniella occidentalis</name>
    <name type="common">Western flower thrips</name>
    <name type="synonym">Euthrips occidentalis</name>
    <dbReference type="NCBI Taxonomy" id="133901"/>
    <lineage>
        <taxon>Eukaryota</taxon>
        <taxon>Metazoa</taxon>
        <taxon>Ecdysozoa</taxon>
        <taxon>Arthropoda</taxon>
        <taxon>Hexapoda</taxon>
        <taxon>Insecta</taxon>
        <taxon>Pterygota</taxon>
        <taxon>Neoptera</taxon>
        <taxon>Paraneoptera</taxon>
        <taxon>Thysanoptera</taxon>
        <taxon>Terebrantia</taxon>
        <taxon>Thripoidea</taxon>
        <taxon>Thripidae</taxon>
        <taxon>Frankliniella</taxon>
    </lineage>
</organism>